<keyword evidence="5" id="KW-1185">Reference proteome</keyword>
<sequence>MITSPSGKSYIGRSLNLEERLNKYKNLLCSDQQYIYHAILKYGWDNMKVTILYSEERNELSNDTLNRLEEEFIEKFNTLIPNGYNLKTGGNQPLLSKETKERMSVAKIGKRFSEEHRKKLSIAQNKEEVKIKKSLTHRRSVIQLSIHGEFIKEWYSLTEASESLNISRSSIYQSCRKGYIAHGYKWKYNN</sequence>
<dbReference type="SUPFAM" id="SSF64496">
    <property type="entry name" value="DNA-binding domain of intron-encoded endonucleases"/>
    <property type="match status" value="1"/>
</dbReference>
<dbReference type="SMART" id="SM00497">
    <property type="entry name" value="IENR1"/>
    <property type="match status" value="1"/>
</dbReference>
<evidence type="ECO:0000259" key="3">
    <source>
        <dbReference type="PROSITE" id="PS50164"/>
    </source>
</evidence>
<reference evidence="4 5" key="1">
    <citation type="submission" date="2018-07" db="EMBL/GenBank/DDBJ databases">
        <title>PhiCrAss001, a member of the most abundant bacteriophage family in the human gut, infects Bacteroides.</title>
        <authorList>
            <person name="Shkoporov A.N."/>
            <person name="Khokhlova E.V."/>
            <person name="Fitzgerald C.B."/>
            <person name="Stockdale S.R."/>
            <person name="Draper L.A."/>
            <person name="Ross R.P."/>
            <person name="Hill C."/>
        </authorList>
    </citation>
    <scope>NUCLEOTIDE SEQUENCE [LARGE SCALE GENOMIC DNA]</scope>
    <source>
        <strain evidence="5">crAss001</strain>
    </source>
</reference>
<organism evidence="4 5">
    <name type="scientific">Bacteroides phage crAss001</name>
    <name type="common">Bacteroides phage PhiCrAss001</name>
    <dbReference type="NCBI Taxonomy" id="2301731"/>
    <lineage>
        <taxon>Viruses</taxon>
        <taxon>Duplodnaviria</taxon>
        <taxon>Heunggongvirae</taxon>
        <taxon>Uroviricota</taxon>
        <taxon>Caudoviricetes</taxon>
        <taxon>Crassvirales</taxon>
        <taxon>Steigviridae</taxon>
        <taxon>Asinivirinae</taxon>
        <taxon>Kehishuvirus</taxon>
        <taxon>Kehishuvirus primarius</taxon>
    </lineage>
</organism>
<name>A0A385DTF1_BPCA1</name>
<dbReference type="InterPro" id="IPR035901">
    <property type="entry name" value="GIY-YIG_endonuc_sf"/>
</dbReference>
<dbReference type="Proteomes" id="UP000262320">
    <property type="component" value="Segment"/>
</dbReference>
<feature type="domain" description="GIY-YIG" evidence="3">
    <location>
        <begin position="1"/>
        <end position="86"/>
    </location>
</feature>
<dbReference type="Gene3D" id="1.10.10.10">
    <property type="entry name" value="Winged helix-like DNA-binding domain superfamily/Winged helix DNA-binding domain"/>
    <property type="match status" value="1"/>
</dbReference>
<dbReference type="InterPro" id="IPR010896">
    <property type="entry name" value="NUMOD1"/>
</dbReference>
<evidence type="ECO:0000256" key="1">
    <source>
        <dbReference type="ARBA" id="ARBA00001946"/>
    </source>
</evidence>
<dbReference type="SMART" id="SM00465">
    <property type="entry name" value="GIYc"/>
    <property type="match status" value="1"/>
</dbReference>
<dbReference type="SUPFAM" id="SSF82771">
    <property type="entry name" value="GIY-YIG endonuclease"/>
    <property type="match status" value="1"/>
</dbReference>
<dbReference type="InterPro" id="IPR000305">
    <property type="entry name" value="GIY-YIG_endonuc"/>
</dbReference>
<dbReference type="InterPro" id="IPR006350">
    <property type="entry name" value="Intron_endoG1"/>
</dbReference>
<comment type="cofactor">
    <cofactor evidence="1">
        <name>Mg(2+)</name>
        <dbReference type="ChEBI" id="CHEBI:18420"/>
    </cofactor>
</comment>
<dbReference type="Pfam" id="PF07453">
    <property type="entry name" value="NUMOD1"/>
    <property type="match status" value="1"/>
</dbReference>
<organismHost>
    <name type="scientific">Bacteroides intestinalis</name>
    <dbReference type="NCBI Taxonomy" id="329854"/>
</organismHost>
<dbReference type="InterPro" id="IPR036388">
    <property type="entry name" value="WH-like_DNA-bd_sf"/>
</dbReference>
<dbReference type="GO" id="GO:0004519">
    <property type="term" value="F:endonuclease activity"/>
    <property type="evidence" value="ECO:0007669"/>
    <property type="project" value="UniProtKB-KW"/>
</dbReference>
<dbReference type="PROSITE" id="PS50164">
    <property type="entry name" value="GIY_YIG"/>
    <property type="match status" value="1"/>
</dbReference>
<dbReference type="InterPro" id="IPR003647">
    <property type="entry name" value="Intron_nuc_1_rpt"/>
</dbReference>
<keyword evidence="4" id="KW-0255">Endonuclease</keyword>
<gene>
    <name evidence="4" type="ORF">crAss001_18</name>
</gene>
<keyword evidence="4" id="KW-0540">Nuclease</keyword>
<evidence type="ECO:0000313" key="4">
    <source>
        <dbReference type="EMBL" id="AXQ62661.1"/>
    </source>
</evidence>
<accession>A0A385DTF1</accession>
<dbReference type="EMBL" id="MH675552">
    <property type="protein sequence ID" value="AXQ62661.1"/>
    <property type="molecule type" value="Genomic_DNA"/>
</dbReference>
<proteinExistence type="predicted"/>
<evidence type="ECO:0000256" key="2">
    <source>
        <dbReference type="ARBA" id="ARBA00022842"/>
    </source>
</evidence>
<protein>
    <submittedName>
        <fullName evidence="4">Endonuclease</fullName>
    </submittedName>
</protein>
<dbReference type="NCBIfam" id="TIGR01453">
    <property type="entry name" value="grpIintron_endo"/>
    <property type="match status" value="1"/>
</dbReference>
<keyword evidence="4" id="KW-0378">Hydrolase</keyword>
<keyword evidence="2" id="KW-0460">Magnesium</keyword>
<dbReference type="Gene3D" id="3.40.1440.10">
    <property type="entry name" value="GIY-YIG endonuclease"/>
    <property type="match status" value="1"/>
</dbReference>
<evidence type="ECO:0000313" key="5">
    <source>
        <dbReference type="Proteomes" id="UP000262320"/>
    </source>
</evidence>